<dbReference type="InterPro" id="IPR043136">
    <property type="entry name" value="B30.2/SPRY_sf"/>
</dbReference>
<comment type="caution">
    <text evidence="3">The sequence shown here is derived from an EMBL/GenBank/DDBJ whole genome shotgun (WGS) entry which is preliminary data.</text>
</comment>
<reference evidence="3 4" key="1">
    <citation type="submission" date="2019-09" db="EMBL/GenBank/DDBJ databases">
        <title>Bird 10,000 Genomes (B10K) Project - Family phase.</title>
        <authorList>
            <person name="Zhang G."/>
        </authorList>
    </citation>
    <scope>NUCLEOTIDE SEQUENCE [LARGE SCALE GENOMIC DNA]</scope>
    <source>
        <strain evidence="3">B10K-DU-017-47</strain>
    </source>
</reference>
<dbReference type="Gene3D" id="2.60.120.920">
    <property type="match status" value="1"/>
</dbReference>
<dbReference type="EMBL" id="VYZH01004072">
    <property type="protein sequence ID" value="NWS47751.1"/>
    <property type="molecule type" value="Genomic_DNA"/>
</dbReference>
<keyword evidence="4" id="KW-1185">Reference proteome</keyword>
<gene>
    <name evidence="3" type="primary">Trim7_0</name>
    <name evidence="3" type="ORF">PROATE_R11923</name>
</gene>
<dbReference type="SMART" id="SM00589">
    <property type="entry name" value="PRY"/>
    <property type="match status" value="1"/>
</dbReference>
<dbReference type="InterPro" id="IPR001870">
    <property type="entry name" value="B30.2/SPRY"/>
</dbReference>
<feature type="domain" description="B30.2/SPRY" evidence="2">
    <location>
        <begin position="232"/>
        <end position="411"/>
    </location>
</feature>
<accession>A0A7K5FSB0</accession>
<dbReference type="InterPro" id="IPR006574">
    <property type="entry name" value="PRY"/>
</dbReference>
<dbReference type="Pfam" id="PF00622">
    <property type="entry name" value="SPRY"/>
    <property type="match status" value="1"/>
</dbReference>
<evidence type="ECO:0000313" key="4">
    <source>
        <dbReference type="Proteomes" id="UP000562415"/>
    </source>
</evidence>
<dbReference type="GO" id="GO:0016874">
    <property type="term" value="F:ligase activity"/>
    <property type="evidence" value="ECO:0007669"/>
    <property type="project" value="UniProtKB-KW"/>
</dbReference>
<dbReference type="InterPro" id="IPR013320">
    <property type="entry name" value="ConA-like_dom_sf"/>
</dbReference>
<dbReference type="AlphaFoldDB" id="A0A7K5FSB0"/>
<dbReference type="InterPro" id="IPR003879">
    <property type="entry name" value="Butyrophylin_SPRY"/>
</dbReference>
<dbReference type="InterPro" id="IPR050143">
    <property type="entry name" value="TRIM/RBCC"/>
</dbReference>
<evidence type="ECO:0000313" key="3">
    <source>
        <dbReference type="EMBL" id="NWS47751.1"/>
    </source>
</evidence>
<dbReference type="PANTHER" id="PTHR24103">
    <property type="entry name" value="E3 UBIQUITIN-PROTEIN LIGASE TRIM"/>
    <property type="match status" value="1"/>
</dbReference>
<dbReference type="Pfam" id="PF13765">
    <property type="entry name" value="PRY"/>
    <property type="match status" value="1"/>
</dbReference>
<dbReference type="InterPro" id="IPR003877">
    <property type="entry name" value="SPRY_dom"/>
</dbReference>
<feature type="region of interest" description="Disordered" evidence="1">
    <location>
        <begin position="64"/>
        <end position="96"/>
    </location>
</feature>
<feature type="non-terminal residue" evidence="3">
    <location>
        <position position="1"/>
    </location>
</feature>
<dbReference type="PRINTS" id="PR01407">
    <property type="entry name" value="BUTYPHLNCDUF"/>
</dbReference>
<dbReference type="PROSITE" id="PS50188">
    <property type="entry name" value="B302_SPRY"/>
    <property type="match status" value="1"/>
</dbReference>
<dbReference type="OrthoDB" id="9395240at2759"/>
<proteinExistence type="predicted"/>
<evidence type="ECO:0000256" key="1">
    <source>
        <dbReference type="SAM" id="MobiDB-lite"/>
    </source>
</evidence>
<keyword evidence="3" id="KW-0436">Ligase</keyword>
<evidence type="ECO:0000259" key="2">
    <source>
        <dbReference type="PROSITE" id="PS50188"/>
    </source>
</evidence>
<name>A0A7K5FSB0_PROAR</name>
<dbReference type="Proteomes" id="UP000562415">
    <property type="component" value="Unassembled WGS sequence"/>
</dbReference>
<protein>
    <submittedName>
        <fullName evidence="3">TRIM7 ligase</fullName>
    </submittedName>
</protein>
<feature type="non-terminal residue" evidence="3">
    <location>
        <position position="411"/>
    </location>
</feature>
<organism evidence="3 4">
    <name type="scientific">Probosciger aterrimus</name>
    <name type="common">Palm cockatoo</name>
    <dbReference type="NCBI Taxonomy" id="141839"/>
    <lineage>
        <taxon>Eukaryota</taxon>
        <taxon>Metazoa</taxon>
        <taxon>Chordata</taxon>
        <taxon>Craniata</taxon>
        <taxon>Vertebrata</taxon>
        <taxon>Euteleostomi</taxon>
        <taxon>Archelosauria</taxon>
        <taxon>Archosauria</taxon>
        <taxon>Dinosauria</taxon>
        <taxon>Saurischia</taxon>
        <taxon>Theropoda</taxon>
        <taxon>Coelurosauria</taxon>
        <taxon>Aves</taxon>
        <taxon>Neognathae</taxon>
        <taxon>Neoaves</taxon>
        <taxon>Telluraves</taxon>
        <taxon>Australaves</taxon>
        <taxon>Psittaciformes</taxon>
        <taxon>Cacatuidae</taxon>
        <taxon>Probosciger</taxon>
    </lineage>
</organism>
<sequence>GGGTSRSRLCCSIGDAHGNHVRKGSFQPKQHLEHLVEKLKLLDLDGGQEKEQLCSWHSIPWDAEASGSGHDGPRACGGPSTEEPIQDKGSSMSQEQTRKDLETLRTHREALWELKAHGERRCQDYLARTELQRQAVVLEFRRLRCFLRDQELILLLRLRELDTEAMGRQEQEETKIQGEISLLDVLICAMEKQLEGPGSAFLQDTRSAVDRLEIGNSRRITETFQDLEQKLQVISRQNCVLRDVLATFQAPFVTLDPSTASPRLVVSRDRRGAQWSRTAQPVPGSPLRFNGSCCVLGSPGFAAGAHHWAVGVAGAGAWALGVARGSVSRRGWIPLRPDQGVWAMGRCGSRFCAFTDPVTPIPSAGWAGRVRVALDYEGGKVRFYLAEGDPPVFTFPMASFGGESVFPFFWL</sequence>
<dbReference type="SUPFAM" id="SSF49899">
    <property type="entry name" value="Concanavalin A-like lectins/glucanases"/>
    <property type="match status" value="1"/>
</dbReference>